<proteinExistence type="predicted"/>
<name>A0AAP0GD76_9ASPA</name>
<dbReference type="AlphaFoldDB" id="A0AAP0GD76"/>
<dbReference type="EMBL" id="JBBWWQ010000003">
    <property type="protein sequence ID" value="KAK8952194.1"/>
    <property type="molecule type" value="Genomic_DNA"/>
</dbReference>
<keyword evidence="2" id="KW-1185">Reference proteome</keyword>
<comment type="caution">
    <text evidence="1">The sequence shown here is derived from an EMBL/GenBank/DDBJ whole genome shotgun (WGS) entry which is preliminary data.</text>
</comment>
<protein>
    <submittedName>
        <fullName evidence="1">Uncharacterized protein</fullName>
    </submittedName>
</protein>
<evidence type="ECO:0000313" key="2">
    <source>
        <dbReference type="Proteomes" id="UP001418222"/>
    </source>
</evidence>
<evidence type="ECO:0000313" key="1">
    <source>
        <dbReference type="EMBL" id="KAK8952194.1"/>
    </source>
</evidence>
<dbReference type="Proteomes" id="UP001418222">
    <property type="component" value="Unassembled WGS sequence"/>
</dbReference>
<reference evidence="1 2" key="1">
    <citation type="journal article" date="2022" name="Nat. Plants">
        <title>Genomes of leafy and leafless Platanthera orchids illuminate the evolution of mycoheterotrophy.</title>
        <authorList>
            <person name="Li M.H."/>
            <person name="Liu K.W."/>
            <person name="Li Z."/>
            <person name="Lu H.C."/>
            <person name="Ye Q.L."/>
            <person name="Zhang D."/>
            <person name="Wang J.Y."/>
            <person name="Li Y.F."/>
            <person name="Zhong Z.M."/>
            <person name="Liu X."/>
            <person name="Yu X."/>
            <person name="Liu D.K."/>
            <person name="Tu X.D."/>
            <person name="Liu B."/>
            <person name="Hao Y."/>
            <person name="Liao X.Y."/>
            <person name="Jiang Y.T."/>
            <person name="Sun W.H."/>
            <person name="Chen J."/>
            <person name="Chen Y.Q."/>
            <person name="Ai Y."/>
            <person name="Zhai J.W."/>
            <person name="Wu S.S."/>
            <person name="Zhou Z."/>
            <person name="Hsiao Y.Y."/>
            <person name="Wu W.L."/>
            <person name="Chen Y.Y."/>
            <person name="Lin Y.F."/>
            <person name="Hsu J.L."/>
            <person name="Li C.Y."/>
            <person name="Wang Z.W."/>
            <person name="Zhao X."/>
            <person name="Zhong W.Y."/>
            <person name="Ma X.K."/>
            <person name="Ma L."/>
            <person name="Huang J."/>
            <person name="Chen G.Z."/>
            <person name="Huang M.Z."/>
            <person name="Huang L."/>
            <person name="Peng D.H."/>
            <person name="Luo Y.B."/>
            <person name="Zou S.Q."/>
            <person name="Chen S.P."/>
            <person name="Lan S."/>
            <person name="Tsai W.C."/>
            <person name="Van de Peer Y."/>
            <person name="Liu Z.J."/>
        </authorList>
    </citation>
    <scope>NUCLEOTIDE SEQUENCE [LARGE SCALE GENOMIC DNA]</scope>
    <source>
        <strain evidence="1">Lor287</strain>
    </source>
</reference>
<accession>A0AAP0GD76</accession>
<sequence length="134" mass="14493">MGINPFRLSFSCAITFRGGPPARRSRLPKYSVIVVGRTISASRISDHPEFNSTSLFYSHHDGGGTCYGQHVCCQRDCFAAAIHGRSSVAWFGSDIGGQHPRPICRGAVFPSGEGAAQLLVDQSSRALPREIGDW</sequence>
<gene>
    <name evidence="1" type="ORF">KSP39_PZI004867</name>
</gene>
<organism evidence="1 2">
    <name type="scientific">Platanthera zijinensis</name>
    <dbReference type="NCBI Taxonomy" id="2320716"/>
    <lineage>
        <taxon>Eukaryota</taxon>
        <taxon>Viridiplantae</taxon>
        <taxon>Streptophyta</taxon>
        <taxon>Embryophyta</taxon>
        <taxon>Tracheophyta</taxon>
        <taxon>Spermatophyta</taxon>
        <taxon>Magnoliopsida</taxon>
        <taxon>Liliopsida</taxon>
        <taxon>Asparagales</taxon>
        <taxon>Orchidaceae</taxon>
        <taxon>Orchidoideae</taxon>
        <taxon>Orchideae</taxon>
        <taxon>Orchidinae</taxon>
        <taxon>Platanthera</taxon>
    </lineage>
</organism>